<dbReference type="InterPro" id="IPR032254">
    <property type="entry name" value="DUF4828"/>
</dbReference>
<accession>A0AAE8J480</accession>
<organism evidence="1 3">
    <name type="scientific">Latilactobacillus sakei</name>
    <name type="common">Lactobacillus sakei</name>
    <dbReference type="NCBI Taxonomy" id="1599"/>
    <lineage>
        <taxon>Bacteria</taxon>
        <taxon>Bacillati</taxon>
        <taxon>Bacillota</taxon>
        <taxon>Bacilli</taxon>
        <taxon>Lactobacillales</taxon>
        <taxon>Lactobacillaceae</taxon>
        <taxon>Latilactobacillus</taxon>
    </lineage>
</organism>
<dbReference type="Proteomes" id="UP000239650">
    <property type="component" value="Unassembled WGS sequence"/>
</dbReference>
<reference evidence="1 3" key="1">
    <citation type="submission" date="2018-02" db="EMBL/GenBank/DDBJ databases">
        <authorList>
            <person name="Rodrigo-Torres L."/>
            <person name="Arahal R. D."/>
            <person name="Lucena T."/>
        </authorList>
    </citation>
    <scope>NUCLEOTIDE SEQUENCE [LARGE SCALE GENOMIC DNA]</scope>
    <source>
        <strain evidence="1 3">CECT 9267</strain>
    </source>
</reference>
<reference evidence="2" key="2">
    <citation type="submission" date="2023-04" db="EMBL/GenBank/DDBJ databases">
        <title>Novel strain of Lactilactobacillus sakei and use thereof.</title>
        <authorList>
            <person name="Kim S.Y."/>
        </authorList>
    </citation>
    <scope>NUCLEOTIDE SEQUENCE</scope>
    <source>
        <strain evidence="2">HUP1</strain>
    </source>
</reference>
<dbReference type="Proteomes" id="UP001179858">
    <property type="component" value="Chromosome"/>
</dbReference>
<evidence type="ECO:0000313" key="1">
    <source>
        <dbReference type="EMBL" id="SPE20409.1"/>
    </source>
</evidence>
<evidence type="ECO:0000313" key="2">
    <source>
        <dbReference type="EMBL" id="WGI18832.1"/>
    </source>
</evidence>
<proteinExistence type="predicted"/>
<evidence type="ECO:0000313" key="3">
    <source>
        <dbReference type="Proteomes" id="UP000239650"/>
    </source>
</evidence>
<protein>
    <submittedName>
        <fullName evidence="2">DUF4828 domain-containing protein</fullName>
    </submittedName>
</protein>
<gene>
    <name evidence="1" type="ORF">LAS9267_00794</name>
    <name evidence="2" type="ORF">QBD03_08765</name>
</gene>
<dbReference type="RefSeq" id="WP_016265561.1">
    <property type="nucleotide sequence ID" value="NZ_CP017272.1"/>
</dbReference>
<name>A0AAE8J480_LATSK</name>
<dbReference type="EMBL" id="CP122959">
    <property type="protein sequence ID" value="WGI18832.1"/>
    <property type="molecule type" value="Genomic_DNA"/>
</dbReference>
<dbReference type="EMBL" id="OKRC01000003">
    <property type="protein sequence ID" value="SPE20409.1"/>
    <property type="molecule type" value="Genomic_DNA"/>
</dbReference>
<dbReference type="AlphaFoldDB" id="A0AAE8J480"/>
<sequence length="114" mass="13492">MRIFEFKKPKELFDQTIHQYQQKARATQASKTATFYAGHWTFDDEKTHKRHTLEITPNLLIQIDHKPLTGKVILLSETELIFLDHFGYQLKITCENHQPVSIYDEAEDTEYPIK</sequence>
<dbReference type="Pfam" id="PF16110">
    <property type="entry name" value="DUF4828"/>
    <property type="match status" value="1"/>
</dbReference>